<dbReference type="EMBL" id="MT141574">
    <property type="protein sequence ID" value="QJA67648.1"/>
    <property type="molecule type" value="Genomic_DNA"/>
</dbReference>
<protein>
    <submittedName>
        <fullName evidence="2">Uncharacterized protein</fullName>
    </submittedName>
</protein>
<reference evidence="2" key="1">
    <citation type="submission" date="2020-03" db="EMBL/GenBank/DDBJ databases">
        <title>The deep terrestrial virosphere.</title>
        <authorList>
            <person name="Holmfeldt K."/>
            <person name="Nilsson E."/>
            <person name="Simone D."/>
            <person name="Lopez-Fernandez M."/>
            <person name="Wu X."/>
            <person name="de Brujin I."/>
            <person name="Lundin D."/>
            <person name="Andersson A."/>
            <person name="Bertilsson S."/>
            <person name="Dopson M."/>
        </authorList>
    </citation>
    <scope>NUCLEOTIDE SEQUENCE</scope>
    <source>
        <strain evidence="2">MM415A00192</strain>
        <strain evidence="1">MM415B00178</strain>
    </source>
</reference>
<proteinExistence type="predicted"/>
<name>A0A6M3KQS6_9ZZZZ</name>
<dbReference type="AlphaFoldDB" id="A0A6M3KQS6"/>
<evidence type="ECO:0000313" key="1">
    <source>
        <dbReference type="EMBL" id="QJA67648.1"/>
    </source>
</evidence>
<gene>
    <name evidence="2" type="ORF">MM415A00192_0022</name>
    <name evidence="1" type="ORF">MM415B00178_0030</name>
</gene>
<evidence type="ECO:0000313" key="2">
    <source>
        <dbReference type="EMBL" id="QJA84413.1"/>
    </source>
</evidence>
<dbReference type="EMBL" id="MT142529">
    <property type="protein sequence ID" value="QJA84413.1"/>
    <property type="molecule type" value="Genomic_DNA"/>
</dbReference>
<organism evidence="2">
    <name type="scientific">viral metagenome</name>
    <dbReference type="NCBI Taxonomy" id="1070528"/>
    <lineage>
        <taxon>unclassified sequences</taxon>
        <taxon>metagenomes</taxon>
        <taxon>organismal metagenomes</taxon>
    </lineage>
</organism>
<accession>A0A6M3KQS6</accession>
<sequence length="51" mass="5795">MKTNIWLKKNIVIFIGGDPEKNKPPIITLELTNPQIVFDADSDKIIITETK</sequence>